<protein>
    <submittedName>
        <fullName evidence="5">HTH-type transcriptional regulator CdhR</fullName>
    </submittedName>
</protein>
<dbReference type="CDD" id="cd03136">
    <property type="entry name" value="GATase1_AraC_ArgR_like"/>
    <property type="match status" value="1"/>
</dbReference>
<dbReference type="Pfam" id="PF01965">
    <property type="entry name" value="DJ-1_PfpI"/>
    <property type="match status" value="1"/>
</dbReference>
<dbReference type="SUPFAM" id="SSF46689">
    <property type="entry name" value="Homeodomain-like"/>
    <property type="match status" value="2"/>
</dbReference>
<sequence>MPPKRIGFVLVDGYAMMSTAAAMEPLRAANLFSDGPLYDIVPLSRQGGPVASSLPFTIETTALARARGPFDLVFVVAGGDPLALNDPTLLAWLRRLDAAGVPLGGISGGAAILAQAGLMAARRFTVHWHHLEELHALSPDFLLERRLFVIDRDRYSCAGGTAPLDMMQAILARDHGTAFARRIADWFIQTQIRPADAPQQAGISARYGALPRPVMEALELMETHQADPLDLGQIAALVGLSPRQLQRQFDAALGRSVIRAYREMRLTTARELLRNSRLPMGEVAAITGFSTPPVFSDSYRAHYGEAPRDTRRAAQQAS</sequence>
<dbReference type="InterPro" id="IPR018060">
    <property type="entry name" value="HTH_AraC"/>
</dbReference>
<dbReference type="SUPFAM" id="SSF52317">
    <property type="entry name" value="Class I glutamine amidotransferase-like"/>
    <property type="match status" value="1"/>
</dbReference>
<name>A0A1X6ZPX0_9RHOB</name>
<dbReference type="InterPro" id="IPR052158">
    <property type="entry name" value="INH-QAR"/>
</dbReference>
<evidence type="ECO:0000259" key="4">
    <source>
        <dbReference type="PROSITE" id="PS01124"/>
    </source>
</evidence>
<reference evidence="5 6" key="1">
    <citation type="submission" date="2017-03" db="EMBL/GenBank/DDBJ databases">
        <authorList>
            <person name="Afonso C.L."/>
            <person name="Miller P.J."/>
            <person name="Scott M.A."/>
            <person name="Spackman E."/>
            <person name="Goraichik I."/>
            <person name="Dimitrov K.M."/>
            <person name="Suarez D.L."/>
            <person name="Swayne D.E."/>
        </authorList>
    </citation>
    <scope>NUCLEOTIDE SEQUENCE [LARGE SCALE GENOMIC DNA]</scope>
    <source>
        <strain evidence="5 6">CECT 7751</strain>
    </source>
</reference>
<dbReference type="SMART" id="SM00342">
    <property type="entry name" value="HTH_ARAC"/>
    <property type="match status" value="1"/>
</dbReference>
<dbReference type="Gene3D" id="1.10.10.60">
    <property type="entry name" value="Homeodomain-like"/>
    <property type="match status" value="1"/>
</dbReference>
<evidence type="ECO:0000256" key="2">
    <source>
        <dbReference type="ARBA" id="ARBA00023125"/>
    </source>
</evidence>
<dbReference type="Pfam" id="PF12833">
    <property type="entry name" value="HTH_18"/>
    <property type="match status" value="1"/>
</dbReference>
<dbReference type="InterPro" id="IPR029062">
    <property type="entry name" value="Class_I_gatase-like"/>
</dbReference>
<organism evidence="5 6">
    <name type="scientific">Pseudooceanicola marinus</name>
    <dbReference type="NCBI Taxonomy" id="396013"/>
    <lineage>
        <taxon>Bacteria</taxon>
        <taxon>Pseudomonadati</taxon>
        <taxon>Pseudomonadota</taxon>
        <taxon>Alphaproteobacteria</taxon>
        <taxon>Rhodobacterales</taxon>
        <taxon>Paracoccaceae</taxon>
        <taxon>Pseudooceanicola</taxon>
    </lineage>
</organism>
<dbReference type="EMBL" id="FWFN01000005">
    <property type="protein sequence ID" value="SLN57444.1"/>
    <property type="molecule type" value="Genomic_DNA"/>
</dbReference>
<dbReference type="Gene3D" id="3.40.50.880">
    <property type="match status" value="1"/>
</dbReference>
<proteinExistence type="predicted"/>
<gene>
    <name evidence="5" type="primary">cdhR_3</name>
    <name evidence="5" type="ORF">PSM7751_02879</name>
</gene>
<dbReference type="PROSITE" id="PS00041">
    <property type="entry name" value="HTH_ARAC_FAMILY_1"/>
    <property type="match status" value="1"/>
</dbReference>
<keyword evidence="1" id="KW-0805">Transcription regulation</keyword>
<dbReference type="RefSeq" id="WP_085888898.1">
    <property type="nucleotide sequence ID" value="NZ_FWFN01000005.1"/>
</dbReference>
<evidence type="ECO:0000256" key="1">
    <source>
        <dbReference type="ARBA" id="ARBA00023015"/>
    </source>
</evidence>
<dbReference type="AlphaFoldDB" id="A0A1X6ZPX0"/>
<dbReference type="InterPro" id="IPR018062">
    <property type="entry name" value="HTH_AraC-typ_CS"/>
</dbReference>
<accession>A0A1X6ZPX0</accession>
<dbReference type="PROSITE" id="PS01124">
    <property type="entry name" value="HTH_ARAC_FAMILY_2"/>
    <property type="match status" value="1"/>
</dbReference>
<keyword evidence="6" id="KW-1185">Reference proteome</keyword>
<evidence type="ECO:0000313" key="6">
    <source>
        <dbReference type="Proteomes" id="UP000193963"/>
    </source>
</evidence>
<keyword evidence="2" id="KW-0238">DNA-binding</keyword>
<feature type="domain" description="HTH araC/xylS-type" evidence="4">
    <location>
        <begin position="215"/>
        <end position="313"/>
    </location>
</feature>
<dbReference type="PANTHER" id="PTHR43130:SF3">
    <property type="entry name" value="HTH-TYPE TRANSCRIPTIONAL REGULATOR RV1931C"/>
    <property type="match status" value="1"/>
</dbReference>
<dbReference type="OrthoDB" id="9793400at2"/>
<dbReference type="PANTHER" id="PTHR43130">
    <property type="entry name" value="ARAC-FAMILY TRANSCRIPTIONAL REGULATOR"/>
    <property type="match status" value="1"/>
</dbReference>
<evidence type="ECO:0000313" key="5">
    <source>
        <dbReference type="EMBL" id="SLN57444.1"/>
    </source>
</evidence>
<dbReference type="GO" id="GO:0043565">
    <property type="term" value="F:sequence-specific DNA binding"/>
    <property type="evidence" value="ECO:0007669"/>
    <property type="project" value="InterPro"/>
</dbReference>
<keyword evidence="3" id="KW-0804">Transcription</keyword>
<dbReference type="InterPro" id="IPR009057">
    <property type="entry name" value="Homeodomain-like_sf"/>
</dbReference>
<evidence type="ECO:0000256" key="3">
    <source>
        <dbReference type="ARBA" id="ARBA00023163"/>
    </source>
</evidence>
<dbReference type="GO" id="GO:0003700">
    <property type="term" value="F:DNA-binding transcription factor activity"/>
    <property type="evidence" value="ECO:0007669"/>
    <property type="project" value="InterPro"/>
</dbReference>
<dbReference type="InterPro" id="IPR002818">
    <property type="entry name" value="DJ-1/PfpI"/>
</dbReference>
<dbReference type="Proteomes" id="UP000193963">
    <property type="component" value="Unassembled WGS sequence"/>
</dbReference>